<reference evidence="2 3" key="1">
    <citation type="submission" date="2023-10" db="EMBL/GenBank/DDBJ databases">
        <title>Two novel species belonging to the OM43/NOR5 clade.</title>
        <authorList>
            <person name="Park M."/>
        </authorList>
    </citation>
    <scope>NUCLEOTIDE SEQUENCE [LARGE SCALE GENOMIC DNA]</scope>
    <source>
        <strain evidence="2 3">IMCC45268</strain>
    </source>
</reference>
<dbReference type="NCBIfam" id="NF040501">
    <property type="entry name" value="resist_ArsN2"/>
    <property type="match status" value="1"/>
</dbReference>
<dbReference type="SUPFAM" id="SSF55729">
    <property type="entry name" value="Acyl-CoA N-acyltransferases (Nat)"/>
    <property type="match status" value="1"/>
</dbReference>
<name>A0ABZ0IBX7_9GAMM</name>
<dbReference type="Gene3D" id="3.40.630.30">
    <property type="match status" value="1"/>
</dbReference>
<dbReference type="RefSeq" id="WP_407326587.1">
    <property type="nucleotide sequence ID" value="NZ_CP136865.1"/>
</dbReference>
<evidence type="ECO:0000313" key="2">
    <source>
        <dbReference type="EMBL" id="WOJ95895.1"/>
    </source>
</evidence>
<accession>A0ABZ0IBX7</accession>
<gene>
    <name evidence="2" type="primary">arsN2</name>
    <name evidence="2" type="ORF">R0137_11640</name>
</gene>
<organism evidence="2 3">
    <name type="scientific">Congregibacter brevis</name>
    <dbReference type="NCBI Taxonomy" id="3081201"/>
    <lineage>
        <taxon>Bacteria</taxon>
        <taxon>Pseudomonadati</taxon>
        <taxon>Pseudomonadota</taxon>
        <taxon>Gammaproteobacteria</taxon>
        <taxon>Cellvibrionales</taxon>
        <taxon>Halieaceae</taxon>
        <taxon>Congregibacter</taxon>
    </lineage>
</organism>
<dbReference type="CDD" id="cd04301">
    <property type="entry name" value="NAT_SF"/>
    <property type="match status" value="1"/>
</dbReference>
<dbReference type="EMBL" id="CP136865">
    <property type="protein sequence ID" value="WOJ95895.1"/>
    <property type="molecule type" value="Genomic_DNA"/>
</dbReference>
<evidence type="ECO:0000313" key="3">
    <source>
        <dbReference type="Proteomes" id="UP001626549"/>
    </source>
</evidence>
<dbReference type="Proteomes" id="UP001626549">
    <property type="component" value="Chromosome"/>
</dbReference>
<dbReference type="InterPro" id="IPR000182">
    <property type="entry name" value="GNAT_dom"/>
</dbReference>
<protein>
    <submittedName>
        <fullName evidence="2">Arsenic resistance N-acetyltransferase ArsN2</fullName>
    </submittedName>
</protein>
<dbReference type="InterPro" id="IPR016181">
    <property type="entry name" value="Acyl_CoA_acyltransferase"/>
</dbReference>
<dbReference type="Pfam" id="PF13508">
    <property type="entry name" value="Acetyltransf_7"/>
    <property type="match status" value="1"/>
</dbReference>
<sequence>MGTIYPAPELSDLHQILDKNDLPTSDLADLDLNHFFSCGESPDIKGVVGVEVYGSYGLLRSLAVDPRGQGQGVGKALLEHLYAHARSVGISDLYLLTETAETYFERQGFEYVSRALAPEVIKQTREFSSLCPDSAAVMRRTL</sequence>
<proteinExistence type="predicted"/>
<evidence type="ECO:0000259" key="1">
    <source>
        <dbReference type="PROSITE" id="PS51186"/>
    </source>
</evidence>
<dbReference type="PROSITE" id="PS51186">
    <property type="entry name" value="GNAT"/>
    <property type="match status" value="1"/>
</dbReference>
<feature type="domain" description="N-acetyltransferase" evidence="1">
    <location>
        <begin position="2"/>
        <end position="142"/>
    </location>
</feature>
<keyword evidence="3" id="KW-1185">Reference proteome</keyword>